<reference evidence="7" key="1">
    <citation type="submission" date="2019-03" db="EMBL/GenBank/DDBJ databases">
        <title>Improved annotation for the trematode Fasciola hepatica.</title>
        <authorList>
            <person name="Choi Y.-J."/>
            <person name="Martin J."/>
            <person name="Mitreva M."/>
        </authorList>
    </citation>
    <scope>NUCLEOTIDE SEQUENCE [LARGE SCALE GENOMIC DNA]</scope>
</reference>
<feature type="region of interest" description="Disordered" evidence="5">
    <location>
        <begin position="1211"/>
        <end position="1430"/>
    </location>
</feature>
<keyword evidence="3" id="KW-0442">Lipid degradation</keyword>
<sequence length="1478" mass="165775">MSKTSHSEPFDETENVSKTESNRNTSLEMDSLPWSPVPDELVNGCHVTIYHESMDLTCHVIESKVRLRMDICGFFLYWYSLLNEVRLIDLAHLDDVELIEPADWPYIGIQLTRPQDLDTGLTQWTPNRPCLRIQMPRIRAVPFCTPDPGYHYQYVSLIVHFEDEDVTPSLWEETLLRIGFRHRHVVENLATLDVLKKQWIHLILLYGSPGYEPKFHRNSKSLVNRTTNTIPGCCISAAFGDKDGVEQMPSVPLENFTFDMFFDLFLQIWPREEVVDLFSTYSDGFDQMDHNGLNEFLNRSISKSMLIRPCLESDISTNRLDCPRKIKHINLMQWEARHFYRNQKKDDITRPNKQAPSRTNEGHRSRSEHHHSVARSTRTATTGRTGLMSQSKTSRDQSIGTNQIHVTFQLSVDEFRELVNRYEWNLASRKKNRFSVQGFYRFLLSYHYQTLMRYHTVQDTGPTVGDDKSGLCMMEPITHYHIQSACLISPPVHIFDSKSDTTESVVQIQRRNVLTATRTIRQLLLLGTRALVLDCWFMNQPITHEIDKDVDWFVEPVYSSGKLSPAEWNTSDDLSQEISPMDRLTHSVPLKDVLKAIRSSVFLVSQYPVLLFLRIDTMGSREQNLLAGLLQDSLGEWLLIPPLPKFVAQPNSPYLEKSKYYSQAHPADEGGGIQVRSCRLPPLTVLVTDPEGEEKVAKPDVGSLSSSTQLSPVTSRRLSITNGKSTRLFHPRTHQFVNSDYRPALHGHRTEFMGSLMCPHPRLARLIALTEPDLLPPLCHMLFTQHHRTTLTGKCRPNPVSDAAKQTPNNSYGVERSEVALGKNDPQSVMVDDFEAILSLSSLTFARTVQLQHRARKQRLLKRLLTEAYGNRTRRGVQRKVPDGDSKLRDSEPDILNKKQGPEGPSKEGIFTTAGRGSIRMRGIRGWFGKRVVSPVSSLAEGNTSNRPSLLSSGSENSRRTSVIATPFRTRSPIPDKADHVGVDTSVAGQTRNLFTSFYRRLSILSNGLPSPRTPPSQTSCEPAPEAGTKPIFEFRLSQSSTHSQSQQKQQLPNSTSLSSVSYTTSRTNSSSGSSSPIRPNSVSNQNKTLSQNNQIAKPPEGLKSETKRTEEVIDKFSTGGLIHKRNMSFGRCSCSSGSKSHDSSTNSEEADTRPSRPGAVEPQLILGPLQKKSKETQNAHLNAEQIGSTQTSKGRFNRVAQFGKKLSLGISSGSAGSGAGSSCVGEITSPRRRSRDGLSPVHRVNSSKIKKRATTEECEQNDKRQLMKKQVNTASDGQVERTSKPSHASIVPVVAKHSPEQTVSSTSESTETTETSFTSTDSFRLDDNQGNNGGGLPNTRFLRENLRARWSASKRDQSTDSSESDDDDSDKSLEIVGHPSLASRLSQTKPNGSISQSDRKTVGFSDSPTPKLNSPRSTFQSKHVDESSKTNIPRRALWRQANQWLAKCRVVIATLTQMLQILTNRSSVKALAEYPFL</sequence>
<evidence type="ECO:0000259" key="6">
    <source>
        <dbReference type="Pfam" id="PF00388"/>
    </source>
</evidence>
<dbReference type="PANTHER" id="PTHR10336:SF36">
    <property type="entry name" value="1-PHOSPHATIDYLINOSITOL 4,5-BISPHOSPHATE PHOSPHODIESTERASE BETA-4"/>
    <property type="match status" value="1"/>
</dbReference>
<dbReference type="GO" id="GO:0016042">
    <property type="term" value="P:lipid catabolic process"/>
    <property type="evidence" value="ECO:0007669"/>
    <property type="project" value="UniProtKB-KW"/>
</dbReference>
<feature type="region of interest" description="Disordered" evidence="5">
    <location>
        <begin position="873"/>
        <end position="912"/>
    </location>
</feature>
<keyword evidence="2" id="KW-0378">Hydrolase</keyword>
<dbReference type="InterPro" id="IPR000909">
    <property type="entry name" value="PLipase_C_PInositol-sp_X_dom"/>
</dbReference>
<dbReference type="PANTHER" id="PTHR10336">
    <property type="entry name" value="PHOSPHOINOSITIDE-SPECIFIC PHOSPHOLIPASE C FAMILY PROTEIN"/>
    <property type="match status" value="1"/>
</dbReference>
<keyword evidence="4" id="KW-0443">Lipid metabolism</keyword>
<evidence type="ECO:0000313" key="7">
    <source>
        <dbReference type="EMBL" id="THD25017.1"/>
    </source>
</evidence>
<dbReference type="Gene3D" id="3.20.20.190">
    <property type="entry name" value="Phosphatidylinositol (PI) phosphodiesterase"/>
    <property type="match status" value="1"/>
</dbReference>
<feature type="region of interest" description="Disordered" evidence="5">
    <location>
        <begin position="1007"/>
        <end position="1109"/>
    </location>
</feature>
<feature type="region of interest" description="Disordered" evidence="5">
    <location>
        <begin position="1"/>
        <end position="31"/>
    </location>
</feature>
<feature type="region of interest" description="Disordered" evidence="5">
    <location>
        <begin position="938"/>
        <end position="964"/>
    </location>
</feature>
<comment type="caution">
    <text evidence="7">The sequence shown here is derived from an EMBL/GenBank/DDBJ whole genome shotgun (WGS) entry which is preliminary data.</text>
</comment>
<dbReference type="GO" id="GO:0004435">
    <property type="term" value="F:phosphatidylinositol-4,5-bisphosphate phospholipase C activity"/>
    <property type="evidence" value="ECO:0007669"/>
    <property type="project" value="UniProtKB-EC"/>
</dbReference>
<feature type="compositionally biased region" description="Basic and acidic residues" evidence="5">
    <location>
        <begin position="880"/>
        <end position="901"/>
    </location>
</feature>
<feature type="region of interest" description="Disordered" evidence="5">
    <location>
        <begin position="1133"/>
        <end position="1162"/>
    </location>
</feature>
<dbReference type="Proteomes" id="UP000230066">
    <property type="component" value="Unassembled WGS sequence"/>
</dbReference>
<evidence type="ECO:0000256" key="2">
    <source>
        <dbReference type="ARBA" id="ARBA00022801"/>
    </source>
</evidence>
<feature type="compositionally biased region" description="Low complexity" evidence="5">
    <location>
        <begin position="374"/>
        <end position="386"/>
    </location>
</feature>
<accession>A0A4E0RV28</accession>
<organism evidence="7 8">
    <name type="scientific">Fasciola hepatica</name>
    <name type="common">Liver fluke</name>
    <dbReference type="NCBI Taxonomy" id="6192"/>
    <lineage>
        <taxon>Eukaryota</taxon>
        <taxon>Metazoa</taxon>
        <taxon>Spiralia</taxon>
        <taxon>Lophotrochozoa</taxon>
        <taxon>Platyhelminthes</taxon>
        <taxon>Trematoda</taxon>
        <taxon>Digenea</taxon>
        <taxon>Plagiorchiida</taxon>
        <taxon>Echinostomata</taxon>
        <taxon>Echinostomatoidea</taxon>
        <taxon>Fasciolidae</taxon>
        <taxon>Fasciola</taxon>
    </lineage>
</organism>
<feature type="compositionally biased region" description="Basic and acidic residues" evidence="5">
    <location>
        <begin position="1342"/>
        <end position="1359"/>
    </location>
</feature>
<feature type="compositionally biased region" description="Low complexity" evidence="5">
    <location>
        <begin position="1134"/>
        <end position="1148"/>
    </location>
</feature>
<dbReference type="InterPro" id="IPR017946">
    <property type="entry name" value="PLC-like_Pdiesterase_TIM-brl"/>
</dbReference>
<feature type="compositionally biased region" description="Polar residues" evidence="5">
    <location>
        <begin position="387"/>
        <end position="398"/>
    </location>
</feature>
<dbReference type="InterPro" id="IPR001192">
    <property type="entry name" value="PI-PLC_fam"/>
</dbReference>
<evidence type="ECO:0000256" key="3">
    <source>
        <dbReference type="ARBA" id="ARBA00022963"/>
    </source>
</evidence>
<name>A0A4E0RV28_FASHE</name>
<evidence type="ECO:0000256" key="1">
    <source>
        <dbReference type="ARBA" id="ARBA00012368"/>
    </source>
</evidence>
<dbReference type="GO" id="GO:0051209">
    <property type="term" value="P:release of sequestered calcium ion into cytosol"/>
    <property type="evidence" value="ECO:0007669"/>
    <property type="project" value="TreeGrafter"/>
</dbReference>
<feature type="compositionally biased region" description="Polar residues" evidence="5">
    <location>
        <begin position="703"/>
        <end position="716"/>
    </location>
</feature>
<dbReference type="GO" id="GO:0048015">
    <property type="term" value="P:phosphatidylinositol-mediated signaling"/>
    <property type="evidence" value="ECO:0007669"/>
    <property type="project" value="TreeGrafter"/>
</dbReference>
<feature type="compositionally biased region" description="Polar residues" evidence="5">
    <location>
        <begin position="1405"/>
        <end position="1422"/>
    </location>
</feature>
<dbReference type="EMBL" id="JXXN02001327">
    <property type="protein sequence ID" value="THD25017.1"/>
    <property type="molecule type" value="Genomic_DNA"/>
</dbReference>
<evidence type="ECO:0000256" key="4">
    <source>
        <dbReference type="ARBA" id="ARBA00023098"/>
    </source>
</evidence>
<feature type="compositionally biased region" description="Polar residues" evidence="5">
    <location>
        <begin position="1086"/>
        <end position="1096"/>
    </location>
</feature>
<protein>
    <recommendedName>
        <fullName evidence="1">phosphoinositide phospholipase C</fullName>
        <ecNumber evidence="1">3.1.4.11</ecNumber>
    </recommendedName>
</protein>
<feature type="region of interest" description="Disordered" evidence="5">
    <location>
        <begin position="343"/>
        <end position="398"/>
    </location>
</feature>
<evidence type="ECO:0000256" key="5">
    <source>
        <dbReference type="SAM" id="MobiDB-lite"/>
    </source>
</evidence>
<evidence type="ECO:0000313" key="8">
    <source>
        <dbReference type="Proteomes" id="UP000230066"/>
    </source>
</evidence>
<feature type="compositionally biased region" description="Basic and acidic residues" evidence="5">
    <location>
        <begin position="1"/>
        <end position="21"/>
    </location>
</feature>
<dbReference type="EC" id="3.1.4.11" evidence="1"/>
<feature type="compositionally biased region" description="Polar residues" evidence="5">
    <location>
        <begin position="1384"/>
        <end position="1397"/>
    </location>
</feature>
<feature type="compositionally biased region" description="Low complexity" evidence="5">
    <location>
        <begin position="1301"/>
        <end position="1323"/>
    </location>
</feature>
<keyword evidence="8" id="KW-1185">Reference proteome</keyword>
<feature type="compositionally biased region" description="Low complexity" evidence="5">
    <location>
        <begin position="1038"/>
        <end position="1085"/>
    </location>
</feature>
<gene>
    <name evidence="7" type="ORF">D915_004262</name>
</gene>
<feature type="domain" description="Phosphatidylinositol-specific phospholipase C X" evidence="6">
    <location>
        <begin position="516"/>
        <end position="652"/>
    </location>
</feature>
<dbReference type="SUPFAM" id="SSF51695">
    <property type="entry name" value="PLC-like phosphodiesterases"/>
    <property type="match status" value="1"/>
</dbReference>
<dbReference type="PROSITE" id="PS50007">
    <property type="entry name" value="PIPLC_X_DOMAIN"/>
    <property type="match status" value="1"/>
</dbReference>
<proteinExistence type="predicted"/>
<feature type="region of interest" description="Disordered" evidence="5">
    <location>
        <begin position="694"/>
        <end position="716"/>
    </location>
</feature>
<dbReference type="Pfam" id="PF00388">
    <property type="entry name" value="PI-PLC-X"/>
    <property type="match status" value="1"/>
</dbReference>
<dbReference type="Gene3D" id="1.10.238.10">
    <property type="entry name" value="EF-hand"/>
    <property type="match status" value="1"/>
</dbReference>
<dbReference type="Gene3D" id="2.30.29.240">
    <property type="match status" value="1"/>
</dbReference>